<dbReference type="GO" id="GO:0008237">
    <property type="term" value="F:metallopeptidase activity"/>
    <property type="evidence" value="ECO:0007669"/>
    <property type="project" value="InterPro"/>
</dbReference>
<proteinExistence type="predicted"/>
<dbReference type="AlphaFoldDB" id="A0A8H4N5I6"/>
<feature type="region of interest" description="Disordered" evidence="1">
    <location>
        <begin position="28"/>
        <end position="55"/>
    </location>
</feature>
<accession>A0A8H4N5I6</accession>
<keyword evidence="3" id="KW-1185">Reference proteome</keyword>
<evidence type="ECO:0000313" key="2">
    <source>
        <dbReference type="EMBL" id="KAF4309790.1"/>
    </source>
</evidence>
<protein>
    <recommendedName>
        <fullName evidence="4">Metallopeptidase domain-containing protein</fullName>
    </recommendedName>
</protein>
<dbReference type="Gene3D" id="3.40.390.10">
    <property type="entry name" value="Collagenase (Catalytic Domain)"/>
    <property type="match status" value="1"/>
</dbReference>
<dbReference type="InterPro" id="IPR024079">
    <property type="entry name" value="MetalloPept_cat_dom_sf"/>
</dbReference>
<sequence length="179" mass="20485">MRADDKKEKPAGKNGAWMFPYRNVMGEDGKKDDTKHIPGKKINKTKYNKHDKHPCEERGDNALGLTMTKANAIFLCDGGMELPGKVATALEGQTMKKTFEKPRSVADTLLHEILHLIQDHKESDEPEWENKDQRIPKHQDKAVYGYLAPYHLARYVPDDALKTVEWVSIDPEFIRAAWD</sequence>
<comment type="caution">
    <text evidence="2">The sequence shown here is derived from an EMBL/GenBank/DDBJ whole genome shotgun (WGS) entry which is preliminary data.</text>
</comment>
<dbReference type="OrthoDB" id="10520906at2759"/>
<reference evidence="2" key="1">
    <citation type="submission" date="2020-04" db="EMBL/GenBank/DDBJ databases">
        <title>Genome Assembly and Annotation of Botryosphaeria dothidea sdau 11-99, a Latent Pathogen of Apple Fruit Ring Rot in China.</title>
        <authorList>
            <person name="Yu C."/>
            <person name="Diao Y."/>
            <person name="Lu Q."/>
            <person name="Zhao J."/>
            <person name="Cui S."/>
            <person name="Peng C."/>
            <person name="He B."/>
            <person name="Liu H."/>
        </authorList>
    </citation>
    <scope>NUCLEOTIDE SEQUENCE [LARGE SCALE GENOMIC DNA]</scope>
    <source>
        <strain evidence="2">Sdau11-99</strain>
    </source>
</reference>
<evidence type="ECO:0000256" key="1">
    <source>
        <dbReference type="SAM" id="MobiDB-lite"/>
    </source>
</evidence>
<gene>
    <name evidence="2" type="ORF">GTA08_BOTSDO03384</name>
</gene>
<name>A0A8H4N5I6_9PEZI</name>
<evidence type="ECO:0008006" key="4">
    <source>
        <dbReference type="Google" id="ProtNLM"/>
    </source>
</evidence>
<dbReference type="Proteomes" id="UP000572817">
    <property type="component" value="Unassembled WGS sequence"/>
</dbReference>
<dbReference type="EMBL" id="WWBZ02000016">
    <property type="protein sequence ID" value="KAF4309790.1"/>
    <property type="molecule type" value="Genomic_DNA"/>
</dbReference>
<feature type="compositionally biased region" description="Basic residues" evidence="1">
    <location>
        <begin position="37"/>
        <end position="52"/>
    </location>
</feature>
<evidence type="ECO:0000313" key="3">
    <source>
        <dbReference type="Proteomes" id="UP000572817"/>
    </source>
</evidence>
<organism evidence="2 3">
    <name type="scientific">Botryosphaeria dothidea</name>
    <dbReference type="NCBI Taxonomy" id="55169"/>
    <lineage>
        <taxon>Eukaryota</taxon>
        <taxon>Fungi</taxon>
        <taxon>Dikarya</taxon>
        <taxon>Ascomycota</taxon>
        <taxon>Pezizomycotina</taxon>
        <taxon>Dothideomycetes</taxon>
        <taxon>Dothideomycetes incertae sedis</taxon>
        <taxon>Botryosphaeriales</taxon>
        <taxon>Botryosphaeriaceae</taxon>
        <taxon>Botryosphaeria</taxon>
    </lineage>
</organism>